<keyword evidence="3" id="KW-1185">Reference proteome</keyword>
<evidence type="ECO:0000259" key="1">
    <source>
        <dbReference type="SMART" id="SM00484"/>
    </source>
</evidence>
<gene>
    <name evidence="2" type="ORF">NA57DRAFT_12178</name>
</gene>
<reference evidence="2" key="1">
    <citation type="journal article" date="2020" name="Stud. Mycol.">
        <title>101 Dothideomycetes genomes: a test case for predicting lifestyles and emergence of pathogens.</title>
        <authorList>
            <person name="Haridas S."/>
            <person name="Albert R."/>
            <person name="Binder M."/>
            <person name="Bloem J."/>
            <person name="Labutti K."/>
            <person name="Salamov A."/>
            <person name="Andreopoulos B."/>
            <person name="Baker S."/>
            <person name="Barry K."/>
            <person name="Bills G."/>
            <person name="Bluhm B."/>
            <person name="Cannon C."/>
            <person name="Castanera R."/>
            <person name="Culley D."/>
            <person name="Daum C."/>
            <person name="Ezra D."/>
            <person name="Gonzalez J."/>
            <person name="Henrissat B."/>
            <person name="Kuo A."/>
            <person name="Liang C."/>
            <person name="Lipzen A."/>
            <person name="Lutzoni F."/>
            <person name="Magnuson J."/>
            <person name="Mondo S."/>
            <person name="Nolan M."/>
            <person name="Ohm R."/>
            <person name="Pangilinan J."/>
            <person name="Park H.-J."/>
            <person name="Ramirez L."/>
            <person name="Alfaro M."/>
            <person name="Sun H."/>
            <person name="Tritt A."/>
            <person name="Yoshinaga Y."/>
            <person name="Zwiers L.-H."/>
            <person name="Turgeon B."/>
            <person name="Goodwin S."/>
            <person name="Spatafora J."/>
            <person name="Crous P."/>
            <person name="Grigoriev I."/>
        </authorList>
    </citation>
    <scope>NUCLEOTIDE SEQUENCE</scope>
    <source>
        <strain evidence="2">CBS 133067</strain>
    </source>
</reference>
<dbReference type="Proteomes" id="UP000799772">
    <property type="component" value="Unassembled WGS sequence"/>
</dbReference>
<dbReference type="InterPro" id="IPR006086">
    <property type="entry name" value="XPG-I_dom"/>
</dbReference>
<dbReference type="GO" id="GO:0017108">
    <property type="term" value="F:5'-flap endonuclease activity"/>
    <property type="evidence" value="ECO:0007669"/>
    <property type="project" value="TreeGrafter"/>
</dbReference>
<name>A0A9P4M2M0_9PEZI</name>
<sequence length="165" mass="18744">IFSLWNHLGAGETRPIAEWAAEHFERAGRPLRIAVDEPLWRYQNLSEAKEAEIKRTSPGSHPREKRIIERVVDLLKLNVQLLFVFDGPHKARKIRRANSGYVGQPSNEAIRLLTNIFDYMGVPYHNAPGDAEAECVRLEQLGVVDAVWSDDSDCLMFGCSTLVRF</sequence>
<feature type="domain" description="XPG-I" evidence="1">
    <location>
        <begin position="118"/>
        <end position="165"/>
    </location>
</feature>
<dbReference type="PANTHER" id="PTHR11081">
    <property type="entry name" value="FLAP ENDONUCLEASE FAMILY MEMBER"/>
    <property type="match status" value="1"/>
</dbReference>
<feature type="non-terminal residue" evidence="2">
    <location>
        <position position="1"/>
    </location>
</feature>
<dbReference type="SMART" id="SM00484">
    <property type="entry name" value="XPGI"/>
    <property type="match status" value="1"/>
</dbReference>
<dbReference type="InterPro" id="IPR029060">
    <property type="entry name" value="PIN-like_dom_sf"/>
</dbReference>
<organism evidence="2 3">
    <name type="scientific">Rhizodiscina lignyota</name>
    <dbReference type="NCBI Taxonomy" id="1504668"/>
    <lineage>
        <taxon>Eukaryota</taxon>
        <taxon>Fungi</taxon>
        <taxon>Dikarya</taxon>
        <taxon>Ascomycota</taxon>
        <taxon>Pezizomycotina</taxon>
        <taxon>Dothideomycetes</taxon>
        <taxon>Pleosporomycetidae</taxon>
        <taxon>Aulographales</taxon>
        <taxon>Rhizodiscinaceae</taxon>
        <taxon>Rhizodiscina</taxon>
    </lineage>
</organism>
<dbReference type="GO" id="GO:0006974">
    <property type="term" value="P:DNA damage response"/>
    <property type="evidence" value="ECO:0007669"/>
    <property type="project" value="UniProtKB-ARBA"/>
</dbReference>
<proteinExistence type="predicted"/>
<evidence type="ECO:0000313" key="2">
    <source>
        <dbReference type="EMBL" id="KAF2094690.1"/>
    </source>
</evidence>
<dbReference type="InterPro" id="IPR006084">
    <property type="entry name" value="XPG/Rad2"/>
</dbReference>
<comment type="caution">
    <text evidence="2">The sequence shown here is derived from an EMBL/GenBank/DDBJ whole genome shotgun (WGS) entry which is preliminary data.</text>
</comment>
<dbReference type="PRINTS" id="PR00853">
    <property type="entry name" value="XPGRADSUPER"/>
</dbReference>
<dbReference type="OrthoDB" id="2959108at2759"/>
<dbReference type="AlphaFoldDB" id="A0A9P4M2M0"/>
<dbReference type="SUPFAM" id="SSF88723">
    <property type="entry name" value="PIN domain-like"/>
    <property type="match status" value="1"/>
</dbReference>
<dbReference type="PANTHER" id="PTHR11081:SF62">
    <property type="entry name" value="XPG-I DOMAIN-CONTAINING PROTEIN"/>
    <property type="match status" value="1"/>
</dbReference>
<feature type="non-terminal residue" evidence="2">
    <location>
        <position position="165"/>
    </location>
</feature>
<dbReference type="CDD" id="cd09870">
    <property type="entry name" value="PIN_YEN1"/>
    <property type="match status" value="1"/>
</dbReference>
<accession>A0A9P4M2M0</accession>
<dbReference type="Pfam" id="PF00867">
    <property type="entry name" value="XPG_I"/>
    <property type="match status" value="1"/>
</dbReference>
<dbReference type="EMBL" id="ML978133">
    <property type="protein sequence ID" value="KAF2094690.1"/>
    <property type="molecule type" value="Genomic_DNA"/>
</dbReference>
<protein>
    <submittedName>
        <fullName evidence="2">PIN domain-like protein</fullName>
    </submittedName>
</protein>
<evidence type="ECO:0000313" key="3">
    <source>
        <dbReference type="Proteomes" id="UP000799772"/>
    </source>
</evidence>
<dbReference type="Gene3D" id="3.40.50.1010">
    <property type="entry name" value="5'-nuclease"/>
    <property type="match status" value="2"/>
</dbReference>